<accession>A0AAW1SYQ1</accession>
<feature type="compositionally biased region" description="Basic and acidic residues" evidence="1">
    <location>
        <begin position="418"/>
        <end position="446"/>
    </location>
</feature>
<feature type="compositionally biased region" description="Pro residues" evidence="1">
    <location>
        <begin position="1534"/>
        <end position="1570"/>
    </location>
</feature>
<organism evidence="2 3">
    <name type="scientific">Apatococcus fuscideae</name>
    <dbReference type="NCBI Taxonomy" id="2026836"/>
    <lineage>
        <taxon>Eukaryota</taxon>
        <taxon>Viridiplantae</taxon>
        <taxon>Chlorophyta</taxon>
        <taxon>core chlorophytes</taxon>
        <taxon>Trebouxiophyceae</taxon>
        <taxon>Chlorellales</taxon>
        <taxon>Chlorellaceae</taxon>
        <taxon>Apatococcus</taxon>
    </lineage>
</organism>
<dbReference type="EMBL" id="JALJOV010000638">
    <property type="protein sequence ID" value="KAK9862215.1"/>
    <property type="molecule type" value="Genomic_DNA"/>
</dbReference>
<comment type="caution">
    <text evidence="2">The sequence shown here is derived from an EMBL/GenBank/DDBJ whole genome shotgun (WGS) entry which is preliminary data.</text>
</comment>
<feature type="compositionally biased region" description="Pro residues" evidence="1">
    <location>
        <begin position="1634"/>
        <end position="1643"/>
    </location>
</feature>
<feature type="region of interest" description="Disordered" evidence="1">
    <location>
        <begin position="357"/>
        <end position="553"/>
    </location>
</feature>
<dbReference type="InterPro" id="IPR026736">
    <property type="entry name" value="Virilizer"/>
</dbReference>
<reference evidence="2 3" key="1">
    <citation type="journal article" date="2024" name="Nat. Commun.">
        <title>Phylogenomics reveals the evolutionary origins of lichenization in chlorophyte algae.</title>
        <authorList>
            <person name="Puginier C."/>
            <person name="Libourel C."/>
            <person name="Otte J."/>
            <person name="Skaloud P."/>
            <person name="Haon M."/>
            <person name="Grisel S."/>
            <person name="Petersen M."/>
            <person name="Berrin J.G."/>
            <person name="Delaux P.M."/>
            <person name="Dal Grande F."/>
            <person name="Keller J."/>
        </authorList>
    </citation>
    <scope>NUCLEOTIDE SEQUENCE [LARGE SCALE GENOMIC DNA]</scope>
    <source>
        <strain evidence="2 3">SAG 2523</strain>
    </source>
</reference>
<name>A0AAW1SYQ1_9CHLO</name>
<feature type="compositionally biased region" description="Low complexity" evidence="1">
    <location>
        <begin position="1704"/>
        <end position="1742"/>
    </location>
</feature>
<feature type="region of interest" description="Disordered" evidence="1">
    <location>
        <begin position="1487"/>
        <end position="1748"/>
    </location>
</feature>
<evidence type="ECO:0008006" key="4">
    <source>
        <dbReference type="Google" id="ProtNLM"/>
    </source>
</evidence>
<evidence type="ECO:0000313" key="3">
    <source>
        <dbReference type="Proteomes" id="UP001485043"/>
    </source>
</evidence>
<proteinExistence type="predicted"/>
<feature type="compositionally biased region" description="Basic and acidic residues" evidence="1">
    <location>
        <begin position="525"/>
        <end position="535"/>
    </location>
</feature>
<evidence type="ECO:0000256" key="1">
    <source>
        <dbReference type="SAM" id="MobiDB-lite"/>
    </source>
</evidence>
<sequence>MVVKLKDSQVFKNIYVKEFLDDQQEEIRFPHTVCVSGVKIGGVPNAGTEGDAPFIRTTKAVRFEVTPTDTIIIRGRFQTLPLAIYGWTLPPAPGQRLALLPTVESIAPAAAQPPIYAAPPQKAQPGLVLSDLPRPAIQALQKVLPHWKTVGASYRKMQRAGPMPAEALDALLKLTDTSKRTGMETAGGVKDEPENWLANGMDFGDSKDPAASVVMDSQDIGTAAAEMAAAWCGLLTSEVAPRVALDCSVAGLATATLVCACPRFALTFIEKGGVPGLTSILAMYRAPPFALRLAIAALASLVASCGASGCEAVLEWNNLDTAADEEMTEAAAAELDGEAAEQPLAEAADAQANAVADETAMTSQVKEEAADMDEDVLPDVKPDSEDATETQLDDMPTPERLSPQHQEEDDVAAPASPEARDDQNGVKRKARDHDDAERDSKRRTQDNDQGPDPKSGDKHSSRKDASNGRPSEDELGRGSRRSASRDQTDATSPSRDRRRRSREPSGRKERRSSDRRAASQGPDGTSDRTRLKKEDSDSDASSNGDDSVAAPEPATVGCYEQLTRIMLTNMPSKVLETGTSLLHRLQFYELAARFLVAGSQLLDLPQMEDPVQMRDASAMVSEASSALISLAEALSEPWAACEPSQAAIPSVGAATGGWLAELQPPSIDGWALELMAGRQVLPVLAAVLHVPVLYIIGLEQSGSLDSQASAFQAQFSQPLVTGTKQLLAVLTSRPAGLHFLLHHAAAATAIVGALDATNAHMEMGDTQRASKAPPRKGASVEVAGCLATVLTASHALRGLSNPDLEETPGLATLQGLVELLADESKRAAVVDTLVCTQGVLPALARLMEAPMQASKSEAGAAPVASPAALLAIGEANGLQVLERALRCCTIGVAASTTDGHWVAFAGEAIDVMVFGITRQNVCQALCSATLTMSALLQQLRPLTPELSSTACLDALLMVHAAMSSCPEALATLRGQPPSQAQLPCLQARQAAAAALKCWVDREDWQPTLLPTIFSSGSHALFSAPLISAQAPMDNFTAVCLLGDLFPAEWPPAGGLRRGTTHHPAPTEMRNRVAFAKSIEPATVLFRQLIKEAANSESRIMRCGLVRLCARASGLGGGMGMFLAGPLVEELKEEVASSSPLDSRRMLELLVPLVYRPAMKAAFLDLKVAGMLARLLNRLVPMVADSTEAGQLCTMAMEVITILFNPEVCLNPSATGHHRICDECPSTAEAATLMALLMASLPRMGPNAHLAKRVLKGLAAHVPGRLALRHAAAKWQAQLAQQQGAPAPPGQANKEALEWAATQLWQMGEQRGGDSGMQGVCTEVAGILEEVANHQEEEESPDSPAPASAPARFSAAVKSAMVAARAAGLNPSAAQCRSELSESSSAAALIYDSATRMFWRNMQARATSSNVPPLGRTPVQWEVPEEVKLGPPSSYLGPGLAPRKHPRTAALDSMLPSAAAGAAVVKTAEPTKPGNSMLADMPGADLPPVIAPARAGRMGRGRGGAGSSRPASVHVDDFEGKGMPQLKSAVAAKTPTPPKQPPPPAHPPMPTHPAPPVAKPAPPPGNPPASPAPVSTPKGAVASESTIVSRAGKPAMNRPMGVKPVIMRSSSATALQSASSGSTPKAATGVMPSPSAGPRPPAAVRPPARLGPAAPGPKPAAIPSTPSAHPPPSKLAVTPITGGAAGIKPSPGSTGGTNLKWQRTAPGPAAAQPGPSQPVSGSSAPTAEASAATAQGAAQAALDASDRGESAQNIVSALANKEAIMALLQDKVKLANLLQKNPVLMQTLKARLSNMGK</sequence>
<feature type="compositionally biased region" description="Basic and acidic residues" evidence="1">
    <location>
        <begin position="454"/>
        <end position="488"/>
    </location>
</feature>
<dbReference type="PANTHER" id="PTHR23185">
    <property type="entry name" value="PROTEIN VIRILIZER HOMOLOG"/>
    <property type="match status" value="1"/>
</dbReference>
<protein>
    <recommendedName>
        <fullName evidence="4">Virilizer N-terminal domain-containing protein</fullName>
    </recommendedName>
</protein>
<feature type="compositionally biased region" description="Basic and acidic residues" evidence="1">
    <location>
        <begin position="502"/>
        <end position="517"/>
    </location>
</feature>
<evidence type="ECO:0000313" key="2">
    <source>
        <dbReference type="EMBL" id="KAK9862215.1"/>
    </source>
</evidence>
<dbReference type="GO" id="GO:0003723">
    <property type="term" value="F:RNA binding"/>
    <property type="evidence" value="ECO:0007669"/>
    <property type="project" value="TreeGrafter"/>
</dbReference>
<dbReference type="PANTHER" id="PTHR23185:SF0">
    <property type="entry name" value="PROTEIN VIRILIZER HOMOLOG"/>
    <property type="match status" value="1"/>
</dbReference>
<feature type="compositionally biased region" description="Low complexity" evidence="1">
    <location>
        <begin position="1608"/>
        <end position="1621"/>
    </location>
</feature>
<gene>
    <name evidence="2" type="ORF">WJX84_008545</name>
</gene>
<dbReference type="Proteomes" id="UP001485043">
    <property type="component" value="Unassembled WGS sequence"/>
</dbReference>
<keyword evidence="3" id="KW-1185">Reference proteome</keyword>
<dbReference type="GO" id="GO:0036396">
    <property type="term" value="C:RNA N6-methyladenosine methyltransferase complex"/>
    <property type="evidence" value="ECO:0007669"/>
    <property type="project" value="TreeGrafter"/>
</dbReference>